<protein>
    <submittedName>
        <fullName evidence="3">Putative tail protein</fullName>
    </submittedName>
</protein>
<dbReference type="SUPFAM" id="SSF49899">
    <property type="entry name" value="Concanavalin A-like lectins/glucanases"/>
    <property type="match status" value="1"/>
</dbReference>
<name>A0A6M3JBV7_9ZZZZ</name>
<gene>
    <name evidence="3" type="ORF">MM415B00340_0049</name>
</gene>
<dbReference type="Gene3D" id="2.60.120.920">
    <property type="match status" value="1"/>
</dbReference>
<dbReference type="EMBL" id="MT141558">
    <property type="protein sequence ID" value="QJA66665.1"/>
    <property type="molecule type" value="Genomic_DNA"/>
</dbReference>
<sequence>MPTYATFNPADKLAGVTLSNGNKTLTFIGGTTYGGARVTIGKTTGKHYVEITLDGCASHVGIGSSIALLNTYCGDTNAGWAVSCCAGNSGSKIYNNVKTAYFGADIATLSVMGIAFDLDAKKVWFSDDGSWGAGGNPGAGTGEAFSGLSGELFIMAVAQNGAGQVTLNAGESAFAGTVPTGFNAGLTDEDIYLVTETAATLTLTPSATNTVELASPTEGEIYFEYGFNPTAIDTGGRLKLTVIGGVLPLTWSVVGAGFSLDSASTGNRENFINADATVAIGDVGVITVTDANGESVEGYVICCTVTVCCTDPAYSFVAGSNVTAVVGISKTVQAVGGCPPYTWTVATVDLSFLHKYTNIPENSFVVNAGEEGGSGVITCTDGCTNAVNMTVTVAAATSDSDSGVEESSGGSYTDPGSGSGSVGEYINWDINLGGWIDPSDDEFTGDAGVGDGGSETDTGGDSEPEYEPPLINPEEGDPLLTGGLDESPCNAISGGFSELLLDGSMDSGSLLWEKLSGTGTCARSSDFAYDGTYSLKVSLTGGDYVRVYNTVNWSLASDLGMVVELFFYTDDDFDHIGFFLYNKTNGNYSGLYFYPGQAPQYSKGIWNYIVFTGMSFGGNWLGRLMIHADTFLSGGTGSIYVDKMSVKSNFRNVNFSNGIPNGNMCEFNVWQPTGTLICRRSIAAAFRGGTGWRMDSAGTGERVLSSAGAVTVAKLGYLFAYIKPSDTATVTLTVADGFYGQHNTQFVGLSPGEWHYCVMDYRIKSSSIVILVTCDSDFLVDNIGLI</sequence>
<feature type="region of interest" description="Disordered" evidence="1">
    <location>
        <begin position="437"/>
        <end position="473"/>
    </location>
</feature>
<evidence type="ECO:0000313" key="3">
    <source>
        <dbReference type="EMBL" id="QJA66665.1"/>
    </source>
</evidence>
<accession>A0A6M3JBV7</accession>
<evidence type="ECO:0000256" key="1">
    <source>
        <dbReference type="SAM" id="MobiDB-lite"/>
    </source>
</evidence>
<dbReference type="InterPro" id="IPR001870">
    <property type="entry name" value="B30.2/SPRY"/>
</dbReference>
<organism evidence="3">
    <name type="scientific">viral metagenome</name>
    <dbReference type="NCBI Taxonomy" id="1070528"/>
    <lineage>
        <taxon>unclassified sequences</taxon>
        <taxon>metagenomes</taxon>
        <taxon>organismal metagenomes</taxon>
    </lineage>
</organism>
<evidence type="ECO:0000259" key="2">
    <source>
        <dbReference type="PROSITE" id="PS50188"/>
    </source>
</evidence>
<dbReference type="PROSITE" id="PS50188">
    <property type="entry name" value="B302_SPRY"/>
    <property type="match status" value="1"/>
</dbReference>
<dbReference type="InterPro" id="IPR043136">
    <property type="entry name" value="B30.2/SPRY_sf"/>
</dbReference>
<feature type="domain" description="B30.2/SPRY" evidence="2">
    <location>
        <begin position="1"/>
        <end position="174"/>
    </location>
</feature>
<dbReference type="AlphaFoldDB" id="A0A6M3JBV7"/>
<reference evidence="3" key="1">
    <citation type="submission" date="2020-03" db="EMBL/GenBank/DDBJ databases">
        <title>The deep terrestrial virosphere.</title>
        <authorList>
            <person name="Holmfeldt K."/>
            <person name="Nilsson E."/>
            <person name="Simone D."/>
            <person name="Lopez-Fernandez M."/>
            <person name="Wu X."/>
            <person name="de Brujin I."/>
            <person name="Lundin D."/>
            <person name="Andersson A."/>
            <person name="Bertilsson S."/>
            <person name="Dopson M."/>
        </authorList>
    </citation>
    <scope>NUCLEOTIDE SEQUENCE</scope>
    <source>
        <strain evidence="3">MM415B00340</strain>
    </source>
</reference>
<dbReference type="Gene3D" id="2.60.120.260">
    <property type="entry name" value="Galactose-binding domain-like"/>
    <property type="match status" value="1"/>
</dbReference>
<dbReference type="InterPro" id="IPR013320">
    <property type="entry name" value="ConA-like_dom_sf"/>
</dbReference>
<proteinExistence type="predicted"/>
<feature type="region of interest" description="Disordered" evidence="1">
    <location>
        <begin position="396"/>
        <end position="419"/>
    </location>
</feature>
<feature type="compositionally biased region" description="Low complexity" evidence="1">
    <location>
        <begin position="396"/>
        <end position="411"/>
    </location>
</feature>